<dbReference type="InterPro" id="IPR011990">
    <property type="entry name" value="TPR-like_helical_dom_sf"/>
</dbReference>
<name>A0A811N056_9POAL</name>
<feature type="repeat" description="PPR" evidence="3">
    <location>
        <begin position="277"/>
        <end position="307"/>
    </location>
</feature>
<dbReference type="InterPro" id="IPR046848">
    <property type="entry name" value="E_motif"/>
</dbReference>
<sequence>MPPPLPSHVLSHPRRRFSTAPAWRYPPSAARAAEQHCLRLLERSSAPAAVLQSLAFLLKSGLHANPLVLTRLFASSASAAPALLEPLVAALLGPSVPIDAFLVNTLIRAHAASPARFRPPPRRLLLSAPLRSAAPCCRTNSPSRSSSRRAPRSWLPGRWAQAHAAALKFGFATDQYVSNTLIHMYSCFGGEFLGDARNVFDRMAKSSAVTWSAMIGGYVRGGLSSDAVGLFREMQASGVWPDEVTVIGVLAAAADLGALELARWVGRFMEREGIGKSVTLCNALIDALAKCGDVDGAVAVFEGMEERTVVSWTSVIDALAMEGRGKEAVAVFEEMKTAGVRPDDVAFIGVLTACSHAGMVDEGYCYFDSMKMEYGIDPKIEHYGCMVDMFGRAGMVERAMEFVHMMPMKPNPIIWRTLVAACRAHGRLELGESITRNLLNEYPAHEANYVMLSNVYALTQRWEEKSEIRREMSKRGIKKVPGCSLVELDGEVHEFIAGDESHPQWKEIYLMVEEMARELRRVGHISATSEVLLDLDEEDKEGALQWHSEKLAIAFVLLRTPPGTQGPVHGPFAEDAYLGLGAAYQGITVASPGLSRLPGSATENMQKDVKSRFVLSYRLTVGMPRVQIIWSVVVGTFNVLSYIGADSVEPWMATWEDEADVRKCFPQAPAVGQGGDQAHKLDHCVYGRED</sequence>
<dbReference type="AlphaFoldDB" id="A0A811N056"/>
<evidence type="ECO:0000313" key="5">
    <source>
        <dbReference type="EMBL" id="CAD6215210.1"/>
    </source>
</evidence>
<dbReference type="Pfam" id="PF13041">
    <property type="entry name" value="PPR_2"/>
    <property type="match status" value="1"/>
</dbReference>
<dbReference type="InterPro" id="IPR046849">
    <property type="entry name" value="E2_motif"/>
</dbReference>
<dbReference type="Pfam" id="PF20430">
    <property type="entry name" value="Eplus_motif"/>
    <property type="match status" value="1"/>
</dbReference>
<proteinExistence type="predicted"/>
<dbReference type="OrthoDB" id="185373at2759"/>
<evidence type="ECO:0000256" key="1">
    <source>
        <dbReference type="ARBA" id="ARBA00022737"/>
    </source>
</evidence>
<dbReference type="PROSITE" id="PS51375">
    <property type="entry name" value="PPR"/>
    <property type="match status" value="3"/>
</dbReference>
<reference evidence="5" key="1">
    <citation type="submission" date="2020-10" db="EMBL/GenBank/DDBJ databases">
        <authorList>
            <person name="Han B."/>
            <person name="Lu T."/>
            <person name="Zhao Q."/>
            <person name="Huang X."/>
            <person name="Zhao Y."/>
        </authorList>
    </citation>
    <scope>NUCLEOTIDE SEQUENCE</scope>
</reference>
<dbReference type="FunFam" id="1.25.40.10:FF:000427">
    <property type="entry name" value="Pentatricopeptide repeat-containing protein chloroplastic"/>
    <property type="match status" value="1"/>
</dbReference>
<dbReference type="EMBL" id="CAJGYO010000002">
    <property type="protein sequence ID" value="CAD6215210.1"/>
    <property type="molecule type" value="Genomic_DNA"/>
</dbReference>
<accession>A0A811N056</accession>
<evidence type="ECO:0000256" key="2">
    <source>
        <dbReference type="ARBA" id="ARBA00022946"/>
    </source>
</evidence>
<feature type="repeat" description="PPR" evidence="3">
    <location>
        <begin position="308"/>
        <end position="342"/>
    </location>
</feature>
<dbReference type="NCBIfam" id="TIGR00756">
    <property type="entry name" value="PPR"/>
    <property type="match status" value="3"/>
</dbReference>
<dbReference type="GO" id="GO:0003723">
    <property type="term" value="F:RNA binding"/>
    <property type="evidence" value="ECO:0007669"/>
    <property type="project" value="InterPro"/>
</dbReference>
<feature type="domain" description="DYW" evidence="4">
    <location>
        <begin position="523"/>
        <end position="564"/>
    </location>
</feature>
<feature type="repeat" description="PPR" evidence="3">
    <location>
        <begin position="207"/>
        <end position="241"/>
    </location>
</feature>
<keyword evidence="2" id="KW-0809">Transit peptide</keyword>
<organism evidence="5 6">
    <name type="scientific">Miscanthus lutarioriparius</name>
    <dbReference type="NCBI Taxonomy" id="422564"/>
    <lineage>
        <taxon>Eukaryota</taxon>
        <taxon>Viridiplantae</taxon>
        <taxon>Streptophyta</taxon>
        <taxon>Embryophyta</taxon>
        <taxon>Tracheophyta</taxon>
        <taxon>Spermatophyta</taxon>
        <taxon>Magnoliopsida</taxon>
        <taxon>Liliopsida</taxon>
        <taxon>Poales</taxon>
        <taxon>Poaceae</taxon>
        <taxon>PACMAD clade</taxon>
        <taxon>Panicoideae</taxon>
        <taxon>Andropogonodae</taxon>
        <taxon>Andropogoneae</taxon>
        <taxon>Saccharinae</taxon>
        <taxon>Miscanthus</taxon>
    </lineage>
</organism>
<dbReference type="Proteomes" id="UP000604825">
    <property type="component" value="Unassembled WGS sequence"/>
</dbReference>
<dbReference type="FunFam" id="1.25.40.10:FF:000242">
    <property type="entry name" value="Pentatricopeptide repeat-containing protein"/>
    <property type="match status" value="1"/>
</dbReference>
<dbReference type="PANTHER" id="PTHR47926">
    <property type="entry name" value="PENTATRICOPEPTIDE REPEAT-CONTAINING PROTEIN"/>
    <property type="match status" value="1"/>
</dbReference>
<dbReference type="Pfam" id="PF20431">
    <property type="entry name" value="E_motif"/>
    <property type="match status" value="1"/>
</dbReference>
<gene>
    <name evidence="5" type="ORF">NCGR_LOCUS10478</name>
</gene>
<keyword evidence="6" id="KW-1185">Reference proteome</keyword>
<dbReference type="InterPro" id="IPR032867">
    <property type="entry name" value="DYW_dom"/>
</dbReference>
<evidence type="ECO:0000256" key="3">
    <source>
        <dbReference type="PROSITE-ProRule" id="PRU00708"/>
    </source>
</evidence>
<dbReference type="Pfam" id="PF14432">
    <property type="entry name" value="DYW_deaminase"/>
    <property type="match status" value="1"/>
</dbReference>
<comment type="caution">
    <text evidence="5">The sequence shown here is derived from an EMBL/GenBank/DDBJ whole genome shotgun (WGS) entry which is preliminary data.</text>
</comment>
<evidence type="ECO:0000313" key="6">
    <source>
        <dbReference type="Proteomes" id="UP000604825"/>
    </source>
</evidence>
<dbReference type="Pfam" id="PF01535">
    <property type="entry name" value="PPR"/>
    <property type="match status" value="3"/>
</dbReference>
<dbReference type="Gene3D" id="1.25.40.10">
    <property type="entry name" value="Tetratricopeptide repeat domain"/>
    <property type="match status" value="3"/>
</dbReference>
<dbReference type="InterPro" id="IPR002885">
    <property type="entry name" value="PPR_rpt"/>
</dbReference>
<keyword evidence="1" id="KW-0677">Repeat</keyword>
<dbReference type="InterPro" id="IPR046960">
    <property type="entry name" value="PPR_At4g14850-like_plant"/>
</dbReference>
<dbReference type="GO" id="GO:0009451">
    <property type="term" value="P:RNA modification"/>
    <property type="evidence" value="ECO:0007669"/>
    <property type="project" value="InterPro"/>
</dbReference>
<dbReference type="GO" id="GO:0008270">
    <property type="term" value="F:zinc ion binding"/>
    <property type="evidence" value="ECO:0007669"/>
    <property type="project" value="InterPro"/>
</dbReference>
<dbReference type="PANTHER" id="PTHR47926:SF501">
    <property type="entry name" value="DYW DOMAIN-CONTAINING PROTEIN"/>
    <property type="match status" value="1"/>
</dbReference>
<protein>
    <recommendedName>
        <fullName evidence="4">DYW domain-containing protein</fullName>
    </recommendedName>
</protein>
<evidence type="ECO:0000259" key="4">
    <source>
        <dbReference type="Pfam" id="PF14432"/>
    </source>
</evidence>